<sequence>MAHRYLAEDRILCFEIVAKKKANWVLKFVKSAVGETDCPDTIPEFIAQRRRWLNGSFFAAVYSLIHVAQIWRSDHSLMRKLALMLEFAYNALNLLFSWFSLANFYIFFVILTRALEGEAFDIPHINILNSIAQVRDNRLLSR</sequence>
<organism evidence="6 7">
    <name type="scientific">Kwoniella dendrophila CBS 6074</name>
    <dbReference type="NCBI Taxonomy" id="1295534"/>
    <lineage>
        <taxon>Eukaryota</taxon>
        <taxon>Fungi</taxon>
        <taxon>Dikarya</taxon>
        <taxon>Basidiomycota</taxon>
        <taxon>Agaricomycotina</taxon>
        <taxon>Tremellomycetes</taxon>
        <taxon>Tremellales</taxon>
        <taxon>Cryptococcaceae</taxon>
        <taxon>Kwoniella</taxon>
    </lineage>
</organism>
<dbReference type="GO" id="GO:0030428">
    <property type="term" value="C:cell septum"/>
    <property type="evidence" value="ECO:0007669"/>
    <property type="project" value="TreeGrafter"/>
</dbReference>
<keyword evidence="2 5" id="KW-0812">Transmembrane</keyword>
<comment type="subcellular location">
    <subcellularLocation>
        <location evidence="5">Cell membrane</location>
        <topology evidence="5">Multi-pass membrane protein</topology>
    </subcellularLocation>
    <subcellularLocation>
        <location evidence="1">Membrane</location>
        <topology evidence="1">Multi-pass membrane protein</topology>
    </subcellularLocation>
</comment>
<dbReference type="Proteomes" id="UP001355207">
    <property type="component" value="Chromosome 4"/>
</dbReference>
<evidence type="ECO:0000256" key="4">
    <source>
        <dbReference type="ARBA" id="ARBA00048014"/>
    </source>
</evidence>
<evidence type="ECO:0000256" key="2">
    <source>
        <dbReference type="ARBA" id="ARBA00022692"/>
    </source>
</evidence>
<feature type="transmembrane region" description="Helical" evidence="5">
    <location>
        <begin position="52"/>
        <end position="71"/>
    </location>
</feature>
<dbReference type="PANTHER" id="PTHR22914">
    <property type="entry name" value="CHITIN SYNTHASE"/>
    <property type="match status" value="1"/>
</dbReference>
<dbReference type="InterPro" id="IPR004835">
    <property type="entry name" value="Chitin_synth"/>
</dbReference>
<keyword evidence="5" id="KW-1133">Transmembrane helix</keyword>
<comment type="function">
    <text evidence="5">Polymerizes chitin, a structural polymer of the cell wall and septum, by transferring the sugar moiety of UDP-GlcNAc to the non-reducing end of the growing chitin polymer.</text>
</comment>
<reference evidence="6 7" key="1">
    <citation type="submission" date="2024-01" db="EMBL/GenBank/DDBJ databases">
        <title>Comparative genomics of Cryptococcus and Kwoniella reveals pathogenesis evolution and contrasting modes of karyotype evolution via chromosome fusion or intercentromeric recombination.</title>
        <authorList>
            <person name="Coelho M.A."/>
            <person name="David-Palma M."/>
            <person name="Shea T."/>
            <person name="Bowers K."/>
            <person name="McGinley-Smith S."/>
            <person name="Mohammad A.W."/>
            <person name="Gnirke A."/>
            <person name="Yurkov A.M."/>
            <person name="Nowrousian M."/>
            <person name="Sun S."/>
            <person name="Cuomo C.A."/>
            <person name="Heitman J."/>
        </authorList>
    </citation>
    <scope>NUCLEOTIDE SEQUENCE [LARGE SCALE GENOMIC DNA]</scope>
    <source>
        <strain evidence="6 7">CBS 6074</strain>
    </source>
</reference>
<comment type="catalytic activity">
    <reaction evidence="4 5">
        <text>[(1-&gt;4)-N-acetyl-beta-D-glucosaminyl](n) + UDP-N-acetyl-alpha-D-glucosamine = [(1-&gt;4)-N-acetyl-beta-D-glucosaminyl](n+1) + UDP + H(+)</text>
        <dbReference type="Rhea" id="RHEA:16637"/>
        <dbReference type="Rhea" id="RHEA-COMP:9593"/>
        <dbReference type="Rhea" id="RHEA-COMP:9595"/>
        <dbReference type="ChEBI" id="CHEBI:15378"/>
        <dbReference type="ChEBI" id="CHEBI:17029"/>
        <dbReference type="ChEBI" id="CHEBI:57705"/>
        <dbReference type="ChEBI" id="CHEBI:58223"/>
        <dbReference type="EC" id="2.4.1.16"/>
    </reaction>
</comment>
<evidence type="ECO:0000256" key="1">
    <source>
        <dbReference type="ARBA" id="ARBA00004141"/>
    </source>
</evidence>
<evidence type="ECO:0000313" key="7">
    <source>
        <dbReference type="Proteomes" id="UP001355207"/>
    </source>
</evidence>
<feature type="transmembrane region" description="Helical" evidence="5">
    <location>
        <begin position="91"/>
        <end position="111"/>
    </location>
</feature>
<dbReference type="Pfam" id="PF01644">
    <property type="entry name" value="Chitin_synth_1"/>
    <property type="match status" value="1"/>
</dbReference>
<evidence type="ECO:0000256" key="3">
    <source>
        <dbReference type="ARBA" id="ARBA00023136"/>
    </source>
</evidence>
<dbReference type="AlphaFoldDB" id="A0AAX4JU75"/>
<dbReference type="GO" id="GO:0071944">
    <property type="term" value="C:cell periphery"/>
    <property type="evidence" value="ECO:0007669"/>
    <property type="project" value="TreeGrafter"/>
</dbReference>
<dbReference type="RefSeq" id="XP_066075206.1">
    <property type="nucleotide sequence ID" value="XM_066219109.1"/>
</dbReference>
<keyword evidence="5" id="KW-0961">Cell wall biogenesis/degradation</keyword>
<comment type="similarity">
    <text evidence="5">Belongs to the chitin synthase family.</text>
</comment>
<comment type="caution">
    <text evidence="5">Lacks conserved residue(s) required for the propagation of feature annotation.</text>
</comment>
<dbReference type="GO" id="GO:0016020">
    <property type="term" value="C:membrane"/>
    <property type="evidence" value="ECO:0007669"/>
    <property type="project" value="UniProtKB-SubCell"/>
</dbReference>
<dbReference type="EMBL" id="CP144101">
    <property type="protein sequence ID" value="WWC88443.1"/>
    <property type="molecule type" value="Genomic_DNA"/>
</dbReference>
<dbReference type="PANTHER" id="PTHR22914:SF38">
    <property type="entry name" value="CHITIN SYNTHASE 2"/>
    <property type="match status" value="1"/>
</dbReference>
<accession>A0AAX4JU75</accession>
<gene>
    <name evidence="6" type="ORF">L201_003354</name>
</gene>
<keyword evidence="5" id="KW-1003">Cell membrane</keyword>
<evidence type="ECO:0000256" key="5">
    <source>
        <dbReference type="RuleBase" id="RU366040"/>
    </source>
</evidence>
<dbReference type="GeneID" id="91094024"/>
<dbReference type="GO" id="GO:0004100">
    <property type="term" value="F:chitin synthase activity"/>
    <property type="evidence" value="ECO:0007669"/>
    <property type="project" value="UniProtKB-EC"/>
</dbReference>
<proteinExistence type="inferred from homology"/>
<keyword evidence="3 5" id="KW-0472">Membrane</keyword>
<keyword evidence="5" id="KW-0328">Glycosyltransferase</keyword>
<keyword evidence="5" id="KW-0808">Transferase</keyword>
<dbReference type="GO" id="GO:0006031">
    <property type="term" value="P:chitin biosynthetic process"/>
    <property type="evidence" value="ECO:0007669"/>
    <property type="project" value="TreeGrafter"/>
</dbReference>
<dbReference type="EC" id="2.4.1.16" evidence="5"/>
<protein>
    <recommendedName>
        <fullName evidence="5">Chitin synthase</fullName>
        <ecNumber evidence="5">2.4.1.16</ecNumber>
    </recommendedName>
</protein>
<name>A0AAX4JU75_9TREE</name>
<keyword evidence="7" id="KW-1185">Reference proteome</keyword>
<evidence type="ECO:0000313" key="6">
    <source>
        <dbReference type="EMBL" id="WWC88443.1"/>
    </source>
</evidence>